<organism evidence="2 3">
    <name type="scientific">Gigaspora margarita</name>
    <dbReference type="NCBI Taxonomy" id="4874"/>
    <lineage>
        <taxon>Eukaryota</taxon>
        <taxon>Fungi</taxon>
        <taxon>Fungi incertae sedis</taxon>
        <taxon>Mucoromycota</taxon>
        <taxon>Glomeromycotina</taxon>
        <taxon>Glomeromycetes</taxon>
        <taxon>Diversisporales</taxon>
        <taxon>Gigasporaceae</taxon>
        <taxon>Gigaspora</taxon>
    </lineage>
</organism>
<proteinExistence type="predicted"/>
<feature type="compositionally biased region" description="Polar residues" evidence="1">
    <location>
        <begin position="36"/>
        <end position="45"/>
    </location>
</feature>
<evidence type="ECO:0000313" key="3">
    <source>
        <dbReference type="Proteomes" id="UP000789901"/>
    </source>
</evidence>
<reference evidence="2 3" key="1">
    <citation type="submission" date="2021-06" db="EMBL/GenBank/DDBJ databases">
        <authorList>
            <person name="Kallberg Y."/>
            <person name="Tangrot J."/>
            <person name="Rosling A."/>
        </authorList>
    </citation>
    <scope>NUCLEOTIDE SEQUENCE [LARGE SCALE GENOMIC DNA]</scope>
    <source>
        <strain evidence="2 3">120-4 pot B 10/14</strain>
    </source>
</reference>
<name>A0ABN7WAV7_GIGMA</name>
<sequence>REKTEATQKLALTVQSTQVLKKNMSVIKKNREKPTSSEMYQSSNGEAEKQAVQL</sequence>
<protein>
    <submittedName>
        <fullName evidence="2">30745_t:CDS:1</fullName>
    </submittedName>
</protein>
<feature type="non-terminal residue" evidence="2">
    <location>
        <position position="1"/>
    </location>
</feature>
<evidence type="ECO:0000313" key="2">
    <source>
        <dbReference type="EMBL" id="CAG8824205.1"/>
    </source>
</evidence>
<comment type="caution">
    <text evidence="2">The sequence shown here is derived from an EMBL/GenBank/DDBJ whole genome shotgun (WGS) entry which is preliminary data.</text>
</comment>
<feature type="region of interest" description="Disordered" evidence="1">
    <location>
        <begin position="28"/>
        <end position="54"/>
    </location>
</feature>
<accession>A0ABN7WAV7</accession>
<gene>
    <name evidence="2" type="ORF">GMARGA_LOCUS28521</name>
</gene>
<evidence type="ECO:0000256" key="1">
    <source>
        <dbReference type="SAM" id="MobiDB-lite"/>
    </source>
</evidence>
<keyword evidence="3" id="KW-1185">Reference proteome</keyword>
<dbReference type="EMBL" id="CAJVQB010036601">
    <property type="protein sequence ID" value="CAG8824205.1"/>
    <property type="molecule type" value="Genomic_DNA"/>
</dbReference>
<dbReference type="Proteomes" id="UP000789901">
    <property type="component" value="Unassembled WGS sequence"/>
</dbReference>